<dbReference type="InterPro" id="IPR007497">
    <property type="entry name" value="SIMPL/DUF541"/>
</dbReference>
<proteinExistence type="predicted"/>
<gene>
    <name evidence="2" type="ORF">AE618_23460</name>
</gene>
<dbReference type="EMBL" id="LGSZ01000070">
    <property type="protein sequence ID" value="KPH76236.1"/>
    <property type="molecule type" value="Genomic_DNA"/>
</dbReference>
<keyword evidence="3" id="KW-1185">Reference proteome</keyword>
<dbReference type="Gene3D" id="3.30.70.2970">
    <property type="entry name" value="Protein of unknown function (DUF541), domain 2"/>
    <property type="match status" value="1"/>
</dbReference>
<feature type="signal peptide" evidence="1">
    <location>
        <begin position="1"/>
        <end position="27"/>
    </location>
</feature>
<dbReference type="Proteomes" id="UP000037822">
    <property type="component" value="Unassembled WGS sequence"/>
</dbReference>
<dbReference type="OrthoDB" id="9813144at2"/>
<protein>
    <submittedName>
        <fullName evidence="2">Membrane protein</fullName>
    </submittedName>
</protein>
<dbReference type="PANTHER" id="PTHR34387">
    <property type="entry name" value="SLR1258 PROTEIN"/>
    <property type="match status" value="1"/>
</dbReference>
<dbReference type="GO" id="GO:0006974">
    <property type="term" value="P:DNA damage response"/>
    <property type="evidence" value="ECO:0007669"/>
    <property type="project" value="TreeGrafter"/>
</dbReference>
<evidence type="ECO:0000313" key="2">
    <source>
        <dbReference type="EMBL" id="KPH76236.1"/>
    </source>
</evidence>
<dbReference type="PANTHER" id="PTHR34387:SF1">
    <property type="entry name" value="PERIPLASMIC IMMUNOGENIC PROTEIN"/>
    <property type="match status" value="1"/>
</dbReference>
<evidence type="ECO:0000313" key="3">
    <source>
        <dbReference type="Proteomes" id="UP000037822"/>
    </source>
</evidence>
<dbReference type="Pfam" id="PF04402">
    <property type="entry name" value="SIMPL"/>
    <property type="match status" value="1"/>
</dbReference>
<comment type="caution">
    <text evidence="2">The sequence shown here is derived from an EMBL/GenBank/DDBJ whole genome shotgun (WGS) entry which is preliminary data.</text>
</comment>
<dbReference type="InterPro" id="IPR052022">
    <property type="entry name" value="26kDa_periplasmic_antigen"/>
</dbReference>
<name>A0A0N1EZF6_9HYPH</name>
<feature type="chain" id="PRO_5005870747" evidence="1">
    <location>
        <begin position="28"/>
        <end position="245"/>
    </location>
</feature>
<dbReference type="PROSITE" id="PS51257">
    <property type="entry name" value="PROKAR_LIPOPROTEIN"/>
    <property type="match status" value="1"/>
</dbReference>
<sequence>MSKRAATIVLGSALACAAAALTAPAIAQQAPAQPSPRISVAGEGEVSVAPDMAILTLSVVREADTAREALSASNEAMKQVLAGLKAAGIAERDLQTAGLNIQPRYTQPGPQAKPQAPKISGYSASNALTVRIRDLSAVGAILDKTISLGVNQGGDISFVNDDLKPSLTEARKRAVTDAMARARTLADAAGVKLGRILSIEEPSLRSGPMPMGKMMRAAAADGFVPVERGENSYSTTVNLVFEILP</sequence>
<evidence type="ECO:0000256" key="1">
    <source>
        <dbReference type="SAM" id="SignalP"/>
    </source>
</evidence>
<dbReference type="RefSeq" id="WP_054211486.1">
    <property type="nucleotide sequence ID" value="NZ_LGSZ01000070.1"/>
</dbReference>
<organism evidence="2 3">
    <name type="scientific">Bosea vaviloviae</name>
    <dbReference type="NCBI Taxonomy" id="1526658"/>
    <lineage>
        <taxon>Bacteria</taxon>
        <taxon>Pseudomonadati</taxon>
        <taxon>Pseudomonadota</taxon>
        <taxon>Alphaproteobacteria</taxon>
        <taxon>Hyphomicrobiales</taxon>
        <taxon>Boseaceae</taxon>
        <taxon>Bosea</taxon>
    </lineage>
</organism>
<keyword evidence="1" id="KW-0732">Signal</keyword>
<accession>A0A0N1EZF6</accession>
<dbReference type="PATRIC" id="fig|1526658.3.peg.4360"/>
<dbReference type="Gene3D" id="3.30.110.170">
    <property type="entry name" value="Protein of unknown function (DUF541), domain 1"/>
    <property type="match status" value="1"/>
</dbReference>
<dbReference type="AlphaFoldDB" id="A0A0N1EZF6"/>
<reference evidence="2 3" key="1">
    <citation type="submission" date="2015-07" db="EMBL/GenBank/DDBJ databases">
        <title>Whole genome sequencing of Bosea vaviloviae isolated from cave pool.</title>
        <authorList>
            <person name="Tan N.E.H."/>
            <person name="Lee Y.P."/>
            <person name="Gan H.M."/>
            <person name="Barton H."/>
            <person name="Savka M.A."/>
        </authorList>
    </citation>
    <scope>NUCLEOTIDE SEQUENCE [LARGE SCALE GENOMIC DNA]</scope>
    <source>
        <strain evidence="2 3">SD260</strain>
    </source>
</reference>